<dbReference type="PANTHER" id="PTHR19376:SF51">
    <property type="entry name" value="DNA-DIRECTED RNA POLYMERASE V SUBUNIT 1"/>
    <property type="match status" value="1"/>
</dbReference>
<keyword evidence="5" id="KW-0804">Transcription</keyword>
<dbReference type="GO" id="GO:0003899">
    <property type="term" value="F:DNA-directed RNA polymerase activity"/>
    <property type="evidence" value="ECO:0007669"/>
    <property type="project" value="UniProtKB-EC"/>
</dbReference>
<feature type="chain" id="PRO_5019569043" description="DNA-directed RNA polymerase" evidence="6">
    <location>
        <begin position="25"/>
        <end position="488"/>
    </location>
</feature>
<keyword evidence="7" id="KW-0223">Dioxygenase</keyword>
<keyword evidence="4" id="KW-0548">Nucleotidyltransferase</keyword>
<evidence type="ECO:0000256" key="3">
    <source>
        <dbReference type="ARBA" id="ARBA00022679"/>
    </source>
</evidence>
<keyword evidence="7" id="KW-0560">Oxidoreductase</keyword>
<evidence type="ECO:0000256" key="5">
    <source>
        <dbReference type="ARBA" id="ARBA00023163"/>
    </source>
</evidence>
<evidence type="ECO:0000256" key="6">
    <source>
        <dbReference type="SAM" id="SignalP"/>
    </source>
</evidence>
<evidence type="ECO:0000313" key="7">
    <source>
        <dbReference type="EMBL" id="RZC16026.1"/>
    </source>
</evidence>
<keyword evidence="3" id="KW-0808">Transferase</keyword>
<proteinExistence type="predicted"/>
<comment type="caution">
    <text evidence="7">The sequence shown here is derived from an EMBL/GenBank/DDBJ whole genome shotgun (WGS) entry which is preliminary data.</text>
</comment>
<dbReference type="PANTHER" id="PTHR19376">
    <property type="entry name" value="DNA-DIRECTED RNA POLYMERASE"/>
    <property type="match status" value="1"/>
</dbReference>
<dbReference type="InterPro" id="IPR045867">
    <property type="entry name" value="DNA-dir_RpoC_beta_prime"/>
</dbReference>
<dbReference type="EMBL" id="QZWG01000004">
    <property type="protein sequence ID" value="RZC16026.1"/>
    <property type="molecule type" value="Genomic_DNA"/>
</dbReference>
<dbReference type="GO" id="GO:0051213">
    <property type="term" value="F:dioxygenase activity"/>
    <property type="evidence" value="ECO:0007669"/>
    <property type="project" value="UniProtKB-KW"/>
</dbReference>
<name>A0A445KZ76_GLYSO</name>
<sequence length="488" mass="55265">MSLLFSRSYALLVALDRLCLLSSANLSVLKALGLLSTQRLAQRECLAEREKCTCIEIHMLSPQDLQKKRRAYGGRLKKDMSGTETFFYEESLPVQSLSAARENKATTKLRKKKEDNGVSDNRFKLHNRREALRLERKNDVQDIGIEESLSEFALPMGFDCTGGRYLIRQSEILEFDFSRDALLATINEIAASIFFGKGPMEALKFFNVLQPFLMESLFVEGFSVSLEEFKISRAIKRIIRRSIGKASSLLYQLRSLYNELVAQQLEKHIQDVELPIINFALKSTKLGDLIDSKSKSTIDKVVQQIYINSILLCDLCSLYSLSLPKPGSMAAVYGMSPMILALMVNPSKSTSPIYLIPRFPGKNNGKERDWRVPVEAPSQLWLLHVGNAFEVRHPHGNLDIQIQAAACSYQWFNFSKLFAVILTEFQIKDLGNAFVMLSRYLDIRNYFVLGLFLSLLRSGPLPVSTLSCYPNLPSACLYFILGLQHHFV</sequence>
<keyword evidence="6" id="KW-0732">Signal</keyword>
<feature type="signal peptide" evidence="6">
    <location>
        <begin position="1"/>
        <end position="24"/>
    </location>
</feature>
<keyword evidence="8" id="KW-1185">Reference proteome</keyword>
<evidence type="ECO:0000256" key="1">
    <source>
        <dbReference type="ARBA" id="ARBA00012418"/>
    </source>
</evidence>
<evidence type="ECO:0000256" key="2">
    <source>
        <dbReference type="ARBA" id="ARBA00022478"/>
    </source>
</evidence>
<evidence type="ECO:0000313" key="8">
    <source>
        <dbReference type="Proteomes" id="UP000289340"/>
    </source>
</evidence>
<dbReference type="AlphaFoldDB" id="A0A445KZ76"/>
<dbReference type="Proteomes" id="UP000289340">
    <property type="component" value="Chromosome 4"/>
</dbReference>
<protein>
    <recommendedName>
        <fullName evidence="1">DNA-directed RNA polymerase</fullName>
        <ecNumber evidence="1">2.7.7.6</ecNumber>
    </recommendedName>
</protein>
<evidence type="ECO:0000256" key="4">
    <source>
        <dbReference type="ARBA" id="ARBA00022695"/>
    </source>
</evidence>
<organism evidence="7 8">
    <name type="scientific">Glycine soja</name>
    <name type="common">Wild soybean</name>
    <dbReference type="NCBI Taxonomy" id="3848"/>
    <lineage>
        <taxon>Eukaryota</taxon>
        <taxon>Viridiplantae</taxon>
        <taxon>Streptophyta</taxon>
        <taxon>Embryophyta</taxon>
        <taxon>Tracheophyta</taxon>
        <taxon>Spermatophyta</taxon>
        <taxon>Magnoliopsida</taxon>
        <taxon>eudicotyledons</taxon>
        <taxon>Gunneridae</taxon>
        <taxon>Pentapetalae</taxon>
        <taxon>rosids</taxon>
        <taxon>fabids</taxon>
        <taxon>Fabales</taxon>
        <taxon>Fabaceae</taxon>
        <taxon>Papilionoideae</taxon>
        <taxon>50 kb inversion clade</taxon>
        <taxon>NPAAA clade</taxon>
        <taxon>indigoferoid/millettioid clade</taxon>
        <taxon>Phaseoleae</taxon>
        <taxon>Glycine</taxon>
        <taxon>Glycine subgen. Soja</taxon>
    </lineage>
</organism>
<reference evidence="7 8" key="1">
    <citation type="submission" date="2018-09" db="EMBL/GenBank/DDBJ databases">
        <title>A high-quality reference genome of wild soybean provides a powerful tool to mine soybean genomes.</title>
        <authorList>
            <person name="Xie M."/>
            <person name="Chung C.Y.L."/>
            <person name="Li M.-W."/>
            <person name="Wong F.-L."/>
            <person name="Chan T.-F."/>
            <person name="Lam H.-M."/>
        </authorList>
    </citation>
    <scope>NUCLEOTIDE SEQUENCE [LARGE SCALE GENOMIC DNA]</scope>
    <source>
        <strain evidence="8">cv. W05</strain>
        <tissue evidence="7">Hypocotyl of etiolated seedlings</tissue>
    </source>
</reference>
<dbReference type="EC" id="2.7.7.6" evidence="1"/>
<accession>A0A445KZ76</accession>
<dbReference type="SUPFAM" id="SSF64484">
    <property type="entry name" value="beta and beta-prime subunits of DNA dependent RNA-polymerase"/>
    <property type="match status" value="1"/>
</dbReference>
<dbReference type="GO" id="GO:0000428">
    <property type="term" value="C:DNA-directed RNA polymerase complex"/>
    <property type="evidence" value="ECO:0007669"/>
    <property type="project" value="UniProtKB-KW"/>
</dbReference>
<gene>
    <name evidence="7" type="ORF">D0Y65_009352</name>
</gene>
<keyword evidence="2" id="KW-0240">DNA-directed RNA polymerase</keyword>
<dbReference type="GO" id="GO:0006351">
    <property type="term" value="P:DNA-templated transcription"/>
    <property type="evidence" value="ECO:0007669"/>
    <property type="project" value="InterPro"/>
</dbReference>